<evidence type="ECO:0008006" key="5">
    <source>
        <dbReference type="Google" id="ProtNLM"/>
    </source>
</evidence>
<protein>
    <recommendedName>
        <fullName evidence="5">Secreted protein</fullName>
    </recommendedName>
</protein>
<evidence type="ECO:0000313" key="3">
    <source>
        <dbReference type="EMBL" id="MBE1531565.1"/>
    </source>
</evidence>
<name>A0ABR9JLY4_9ACTN</name>
<keyword evidence="4" id="KW-1185">Reference proteome</keyword>
<dbReference type="EMBL" id="JADBDZ010000001">
    <property type="protein sequence ID" value="MBE1531565.1"/>
    <property type="molecule type" value="Genomic_DNA"/>
</dbReference>
<reference evidence="3 4" key="1">
    <citation type="submission" date="2020-10" db="EMBL/GenBank/DDBJ databases">
        <title>Sequencing the genomes of 1000 actinobacteria strains.</title>
        <authorList>
            <person name="Klenk H.-P."/>
        </authorList>
    </citation>
    <scope>NUCLEOTIDE SEQUENCE [LARGE SCALE GENOMIC DNA]</scope>
    <source>
        <strain evidence="3 4">DSM 46744</strain>
    </source>
</reference>
<proteinExistence type="predicted"/>
<keyword evidence="1" id="KW-0812">Transmembrane</keyword>
<keyword evidence="2" id="KW-0732">Signal</keyword>
<dbReference type="Proteomes" id="UP000627838">
    <property type="component" value="Unassembled WGS sequence"/>
</dbReference>
<evidence type="ECO:0000256" key="2">
    <source>
        <dbReference type="SAM" id="SignalP"/>
    </source>
</evidence>
<accession>A0ABR9JLY4</accession>
<evidence type="ECO:0000313" key="4">
    <source>
        <dbReference type="Proteomes" id="UP000627838"/>
    </source>
</evidence>
<organism evidence="3 4">
    <name type="scientific">Actinomadura algeriensis</name>
    <dbReference type="NCBI Taxonomy" id="1679523"/>
    <lineage>
        <taxon>Bacteria</taxon>
        <taxon>Bacillati</taxon>
        <taxon>Actinomycetota</taxon>
        <taxon>Actinomycetes</taxon>
        <taxon>Streptosporangiales</taxon>
        <taxon>Thermomonosporaceae</taxon>
        <taxon>Actinomadura</taxon>
    </lineage>
</organism>
<dbReference type="RefSeq" id="WP_192758402.1">
    <property type="nucleotide sequence ID" value="NZ_JADBDZ010000001.1"/>
</dbReference>
<feature type="chain" id="PRO_5046029888" description="Secreted protein" evidence="2">
    <location>
        <begin position="30"/>
        <end position="226"/>
    </location>
</feature>
<feature type="transmembrane region" description="Helical" evidence="1">
    <location>
        <begin position="199"/>
        <end position="219"/>
    </location>
</feature>
<keyword evidence="1" id="KW-0472">Membrane</keyword>
<comment type="caution">
    <text evidence="3">The sequence shown here is derived from an EMBL/GenBank/DDBJ whole genome shotgun (WGS) entry which is preliminary data.</text>
</comment>
<gene>
    <name evidence="3" type="ORF">H4W34_001398</name>
</gene>
<keyword evidence="1" id="KW-1133">Transmembrane helix</keyword>
<evidence type="ECO:0000256" key="1">
    <source>
        <dbReference type="SAM" id="Phobius"/>
    </source>
</evidence>
<feature type="signal peptide" evidence="2">
    <location>
        <begin position="1"/>
        <end position="29"/>
    </location>
</feature>
<sequence>MRDLRFRLRRARSLAVCLALAGATSLAWASPARAHPFGDPQTLEVSAEGSTVHARWRAAADDLTALALALRVLEVKRTYVYRDGALVPEESDESDAVSLAKSAKFGAYLTRNIRVKSGGTECPGTLVTAANLGEDGARLEFACAGAVASAEITVRTLTDLHPAYRTLASAGGERHTYGEASPTHTWALDGSAARADGTVLRLGIPIAVVGAAGAGAFWFRRRRSAA</sequence>